<accession>A0AAV8WL95</accession>
<feature type="domain" description="RING-type" evidence="6">
    <location>
        <begin position="70"/>
        <end position="115"/>
    </location>
</feature>
<dbReference type="SUPFAM" id="SSF49599">
    <property type="entry name" value="TRAF domain-like"/>
    <property type="match status" value="1"/>
</dbReference>
<evidence type="ECO:0000256" key="5">
    <source>
        <dbReference type="PROSITE-ProRule" id="PRU00207"/>
    </source>
</evidence>
<dbReference type="PROSITE" id="PS50089">
    <property type="entry name" value="ZF_RING_2"/>
    <property type="match status" value="1"/>
</dbReference>
<dbReference type="CDD" id="cd16505">
    <property type="entry name" value="RING-HC_CYHR1"/>
    <property type="match status" value="1"/>
</dbReference>
<dbReference type="PROSITE" id="PS50145">
    <property type="entry name" value="ZF_TRAF"/>
    <property type="match status" value="1"/>
</dbReference>
<evidence type="ECO:0000256" key="1">
    <source>
        <dbReference type="ARBA" id="ARBA00022723"/>
    </source>
</evidence>
<evidence type="ECO:0000259" key="7">
    <source>
        <dbReference type="PROSITE" id="PS50145"/>
    </source>
</evidence>
<reference evidence="8" key="1">
    <citation type="journal article" date="2023" name="Insect Mol. Biol.">
        <title>Genome sequencing provides insights into the evolution of gene families encoding plant cell wall-degrading enzymes in longhorned beetles.</title>
        <authorList>
            <person name="Shin N.R."/>
            <person name="Okamura Y."/>
            <person name="Kirsch R."/>
            <person name="Pauchet Y."/>
        </authorList>
    </citation>
    <scope>NUCLEOTIDE SEQUENCE</scope>
    <source>
        <strain evidence="8">RBIC_L_NR</strain>
    </source>
</reference>
<organism evidence="8 9">
    <name type="scientific">Rhamnusium bicolor</name>
    <dbReference type="NCBI Taxonomy" id="1586634"/>
    <lineage>
        <taxon>Eukaryota</taxon>
        <taxon>Metazoa</taxon>
        <taxon>Ecdysozoa</taxon>
        <taxon>Arthropoda</taxon>
        <taxon>Hexapoda</taxon>
        <taxon>Insecta</taxon>
        <taxon>Pterygota</taxon>
        <taxon>Neoptera</taxon>
        <taxon>Endopterygota</taxon>
        <taxon>Coleoptera</taxon>
        <taxon>Polyphaga</taxon>
        <taxon>Cucujiformia</taxon>
        <taxon>Chrysomeloidea</taxon>
        <taxon>Cerambycidae</taxon>
        <taxon>Lepturinae</taxon>
        <taxon>Rhagiini</taxon>
        <taxon>Rhamnusium</taxon>
    </lineage>
</organism>
<dbReference type="InterPro" id="IPR039338">
    <property type="entry name" value="ZFTRAF1"/>
</dbReference>
<feature type="zinc finger region" description="TRAF-type" evidence="5">
    <location>
        <begin position="136"/>
        <end position="174"/>
    </location>
</feature>
<gene>
    <name evidence="8" type="ORF">NQ314_020551</name>
</gene>
<proteinExistence type="inferred from homology"/>
<feature type="non-terminal residue" evidence="8">
    <location>
        <position position="1"/>
    </location>
</feature>
<dbReference type="InterPro" id="IPR001293">
    <property type="entry name" value="Znf_TRAF"/>
</dbReference>
<dbReference type="InterPro" id="IPR001841">
    <property type="entry name" value="Znf_RING"/>
</dbReference>
<dbReference type="PANTHER" id="PTHR23059:SF4">
    <property type="entry name" value="ZINC FINGER TRAF-TYPE-CONTAINING PROTEIN 1"/>
    <property type="match status" value="1"/>
</dbReference>
<protein>
    <recommendedName>
        <fullName evidence="10">Cysteine and histidine-rich protein 1</fullName>
    </recommendedName>
</protein>
<evidence type="ECO:0000313" key="8">
    <source>
        <dbReference type="EMBL" id="KAJ8926990.1"/>
    </source>
</evidence>
<dbReference type="InterPro" id="IPR013083">
    <property type="entry name" value="Znf_RING/FYVE/PHD"/>
</dbReference>
<evidence type="ECO:0000256" key="4">
    <source>
        <dbReference type="ARBA" id="ARBA00034319"/>
    </source>
</evidence>
<dbReference type="Proteomes" id="UP001162156">
    <property type="component" value="Unassembled WGS sequence"/>
</dbReference>
<dbReference type="EMBL" id="JANEYF010005748">
    <property type="protein sequence ID" value="KAJ8926990.1"/>
    <property type="molecule type" value="Genomic_DNA"/>
</dbReference>
<dbReference type="GO" id="GO:0005634">
    <property type="term" value="C:nucleus"/>
    <property type="evidence" value="ECO:0007669"/>
    <property type="project" value="TreeGrafter"/>
</dbReference>
<evidence type="ECO:0000313" key="9">
    <source>
        <dbReference type="Proteomes" id="UP001162156"/>
    </source>
</evidence>
<dbReference type="GO" id="GO:0008270">
    <property type="term" value="F:zinc ion binding"/>
    <property type="evidence" value="ECO:0007669"/>
    <property type="project" value="UniProtKB-KW"/>
</dbReference>
<evidence type="ECO:0000256" key="3">
    <source>
        <dbReference type="ARBA" id="ARBA00022833"/>
    </source>
</evidence>
<keyword evidence="2 5" id="KW-0863">Zinc-finger</keyword>
<sequence>VLACDAYYNSSAMSEAEAATSSGETTSDIVENVDKQEEFAEPDAKKRKIASKSDDKKYKLEDRLGGILCCAVCLDLPRAAVYQCSNGHLMCAGCFTHVLADARLRDEMATCPSCRVEISKTSATRNLAVENAVSELPSECQFCNKQFPRNSLERHEESECEERISGCKYSRIGCPWRGPVHERNVHEGECVHPNRSGAEVMETLKVLDQQLVEERKLYDTIFDLLGYDKITFNDVQLKPYRTDEFVHRLFYESSRFSAFNNQWVVKARINNSQKDPTQSSERDMTYQLILKSKSPTPLSLCYIVLKGPVGDIKVKPRIHEFDFTEQSNESPYVTLPLPDTAECNRLLAAKTINFRLVEKRISNYKATILN</sequence>
<keyword evidence="3 5" id="KW-0862">Zinc</keyword>
<dbReference type="SUPFAM" id="SSF57850">
    <property type="entry name" value="RING/U-box"/>
    <property type="match status" value="1"/>
</dbReference>
<keyword evidence="9" id="KW-1185">Reference proteome</keyword>
<evidence type="ECO:0008006" key="10">
    <source>
        <dbReference type="Google" id="ProtNLM"/>
    </source>
</evidence>
<dbReference type="Gene3D" id="3.30.40.10">
    <property type="entry name" value="Zinc/RING finger domain, C3HC4 (zinc finger)"/>
    <property type="match status" value="2"/>
</dbReference>
<name>A0AAV8WL95_9CUCU</name>
<comment type="similarity">
    <text evidence="4">Belongs to the ZFTRAF1 family.</text>
</comment>
<comment type="caution">
    <text evidence="8">The sequence shown here is derived from an EMBL/GenBank/DDBJ whole genome shotgun (WGS) entry which is preliminary data.</text>
</comment>
<dbReference type="AlphaFoldDB" id="A0AAV8WL95"/>
<feature type="domain" description="TRAF-type" evidence="7">
    <location>
        <begin position="136"/>
        <end position="174"/>
    </location>
</feature>
<dbReference type="PANTHER" id="PTHR23059">
    <property type="entry name" value="CYSTEINE AND HISTIDINE-RICH PROTEIN 1"/>
    <property type="match status" value="1"/>
</dbReference>
<keyword evidence="1 5" id="KW-0479">Metal-binding</keyword>
<evidence type="ECO:0000256" key="2">
    <source>
        <dbReference type="ARBA" id="ARBA00022771"/>
    </source>
</evidence>
<evidence type="ECO:0000259" key="6">
    <source>
        <dbReference type="PROSITE" id="PS50089"/>
    </source>
</evidence>